<dbReference type="PROSITE" id="PS00198">
    <property type="entry name" value="4FE4S_FER_1"/>
    <property type="match status" value="1"/>
</dbReference>
<dbReference type="AlphaFoldDB" id="A0A7C3UZ88"/>
<comment type="similarity">
    <text evidence="2">Belongs to the succinate dehydrogenase/fumarate reductase iron-sulfur protein family.</text>
</comment>
<dbReference type="PANTHER" id="PTHR11921">
    <property type="entry name" value="SUCCINATE DEHYDROGENASE IRON-SULFUR PROTEIN"/>
    <property type="match status" value="1"/>
</dbReference>
<dbReference type="Pfam" id="PF12838">
    <property type="entry name" value="Fer4_7"/>
    <property type="match status" value="1"/>
</dbReference>
<evidence type="ECO:0000259" key="7">
    <source>
        <dbReference type="PROSITE" id="PS51379"/>
    </source>
</evidence>
<dbReference type="InterPro" id="IPR006058">
    <property type="entry name" value="2Fe2S_fd_BS"/>
</dbReference>
<dbReference type="InterPro" id="IPR036010">
    <property type="entry name" value="2Fe-2S_ferredoxin-like_sf"/>
</dbReference>
<keyword evidence="4" id="KW-0408">Iron</keyword>
<evidence type="ECO:0000256" key="3">
    <source>
        <dbReference type="ARBA" id="ARBA00022723"/>
    </source>
</evidence>
<comment type="cofactor">
    <cofactor evidence="1">
        <name>[3Fe-4S] cluster</name>
        <dbReference type="ChEBI" id="CHEBI:21137"/>
    </cofactor>
</comment>
<keyword evidence="5" id="KW-0411">Iron-sulfur</keyword>
<evidence type="ECO:0000256" key="2">
    <source>
        <dbReference type="ARBA" id="ARBA00009433"/>
    </source>
</evidence>
<dbReference type="Pfam" id="PF13085">
    <property type="entry name" value="Fer2_3"/>
    <property type="match status" value="1"/>
</dbReference>
<comment type="caution">
    <text evidence="8">The sequence shown here is derived from an EMBL/GenBank/DDBJ whole genome shotgun (WGS) entry which is preliminary data.</text>
</comment>
<protein>
    <submittedName>
        <fullName evidence="8">Succinate dehydrogenase/fumarate reductase iron-sulfur subunit</fullName>
    </submittedName>
</protein>
<comment type="cofactor">
    <cofactor evidence="6">
        <name>[2Fe-2S] cluster</name>
        <dbReference type="ChEBI" id="CHEBI:190135"/>
    </cofactor>
</comment>
<dbReference type="InterPro" id="IPR009051">
    <property type="entry name" value="Helical_ferredxn"/>
</dbReference>
<feature type="domain" description="4Fe-4S ferredoxin-type" evidence="7">
    <location>
        <begin position="155"/>
        <end position="184"/>
    </location>
</feature>
<organism evidence="8">
    <name type="scientific">Desulfobacca acetoxidans</name>
    <dbReference type="NCBI Taxonomy" id="60893"/>
    <lineage>
        <taxon>Bacteria</taxon>
        <taxon>Pseudomonadati</taxon>
        <taxon>Thermodesulfobacteriota</taxon>
        <taxon>Desulfobaccia</taxon>
        <taxon>Desulfobaccales</taxon>
        <taxon>Desulfobaccaceae</taxon>
        <taxon>Desulfobacca</taxon>
    </lineage>
</organism>
<dbReference type="SUPFAM" id="SSF54292">
    <property type="entry name" value="2Fe-2S ferredoxin-like"/>
    <property type="match status" value="1"/>
</dbReference>
<dbReference type="Gene3D" id="3.10.20.30">
    <property type="match status" value="1"/>
</dbReference>
<dbReference type="Gene3D" id="1.10.1060.10">
    <property type="entry name" value="Alpha-helical ferredoxin"/>
    <property type="match status" value="1"/>
</dbReference>
<evidence type="ECO:0000256" key="4">
    <source>
        <dbReference type="ARBA" id="ARBA00023004"/>
    </source>
</evidence>
<proteinExistence type="inferred from homology"/>
<dbReference type="InterPro" id="IPR012675">
    <property type="entry name" value="Beta-grasp_dom_sf"/>
</dbReference>
<gene>
    <name evidence="8" type="ORF">ENW96_11765</name>
</gene>
<evidence type="ECO:0000256" key="6">
    <source>
        <dbReference type="ARBA" id="ARBA00034078"/>
    </source>
</evidence>
<evidence type="ECO:0000256" key="5">
    <source>
        <dbReference type="ARBA" id="ARBA00023014"/>
    </source>
</evidence>
<dbReference type="GO" id="GO:0022904">
    <property type="term" value="P:respiratory electron transport chain"/>
    <property type="evidence" value="ECO:0007669"/>
    <property type="project" value="TreeGrafter"/>
</dbReference>
<dbReference type="GO" id="GO:0009055">
    <property type="term" value="F:electron transfer activity"/>
    <property type="evidence" value="ECO:0007669"/>
    <property type="project" value="InterPro"/>
</dbReference>
<dbReference type="InterPro" id="IPR017896">
    <property type="entry name" value="4Fe4S_Fe-S-bd"/>
</dbReference>
<evidence type="ECO:0000313" key="8">
    <source>
        <dbReference type="EMBL" id="HGF35037.1"/>
    </source>
</evidence>
<dbReference type="GO" id="GO:0051537">
    <property type="term" value="F:2 iron, 2 sulfur cluster binding"/>
    <property type="evidence" value="ECO:0007669"/>
    <property type="project" value="InterPro"/>
</dbReference>
<accession>A0A7C3UZ88</accession>
<dbReference type="GO" id="GO:0009060">
    <property type="term" value="P:aerobic respiration"/>
    <property type="evidence" value="ECO:0007669"/>
    <property type="project" value="TreeGrafter"/>
</dbReference>
<dbReference type="PROSITE" id="PS00197">
    <property type="entry name" value="2FE2S_FER_1"/>
    <property type="match status" value="1"/>
</dbReference>
<keyword evidence="3" id="KW-0479">Metal-binding</keyword>
<dbReference type="PANTHER" id="PTHR11921:SF41">
    <property type="entry name" value="SUCCINATE DEHYDROGENASE"/>
    <property type="match status" value="1"/>
</dbReference>
<dbReference type="InterPro" id="IPR017900">
    <property type="entry name" value="4Fe4S_Fe_S_CS"/>
</dbReference>
<name>A0A7C3UZ88_9BACT</name>
<dbReference type="NCBIfam" id="NF005746">
    <property type="entry name" value="PRK07570.1"/>
    <property type="match status" value="1"/>
</dbReference>
<evidence type="ECO:0000256" key="1">
    <source>
        <dbReference type="ARBA" id="ARBA00001927"/>
    </source>
</evidence>
<sequence>MSVKTINLTLQIWRQPRPDAPGRLETYKAENIPTSASFLEMLDIVNERLTMAGIEPIAFDHDCREGICGMCGSVVNGRPHGPEKETTLCQLHMRHFKDGDTLVIEPFRARAFPVVKDLVVDRSALDKIIAAGGFISVNTGQAPEANSLPVPKDKADLAMDAAACIGCGACVAACPNAAAFLFTGAQISQLALLPQGRPEAARRVLSMLAQMDALGFGNCTNHRECEMECPKGISISNIARLNREFNKAAFLSREKIPA</sequence>
<dbReference type="PROSITE" id="PS51379">
    <property type="entry name" value="4FE4S_FER_2"/>
    <property type="match status" value="1"/>
</dbReference>
<dbReference type="SUPFAM" id="SSF46548">
    <property type="entry name" value="alpha-helical ferredoxin"/>
    <property type="match status" value="1"/>
</dbReference>
<dbReference type="InterPro" id="IPR050573">
    <property type="entry name" value="SDH/FRD_Iron-Sulfur"/>
</dbReference>
<reference evidence="8" key="1">
    <citation type="journal article" date="2020" name="mSystems">
        <title>Genome- and Community-Level Interaction Insights into Carbon Utilization and Element Cycling Functions of Hydrothermarchaeota in Hydrothermal Sediment.</title>
        <authorList>
            <person name="Zhou Z."/>
            <person name="Liu Y."/>
            <person name="Xu W."/>
            <person name="Pan J."/>
            <person name="Luo Z.H."/>
            <person name="Li M."/>
        </authorList>
    </citation>
    <scope>NUCLEOTIDE SEQUENCE [LARGE SCALE GENOMIC DNA]</scope>
    <source>
        <strain evidence="8">SpSt-897</strain>
    </source>
</reference>
<dbReference type="EMBL" id="DTMF01000288">
    <property type="protein sequence ID" value="HGF35037.1"/>
    <property type="molecule type" value="Genomic_DNA"/>
</dbReference>
<dbReference type="GO" id="GO:0046872">
    <property type="term" value="F:metal ion binding"/>
    <property type="evidence" value="ECO:0007669"/>
    <property type="project" value="UniProtKB-KW"/>
</dbReference>
<dbReference type="InterPro" id="IPR025192">
    <property type="entry name" value="Succ_DH/fum_Rdtase_N"/>
</dbReference>